<evidence type="ECO:0000313" key="3">
    <source>
        <dbReference type="Proteomes" id="UP001526201"/>
    </source>
</evidence>
<evidence type="ECO:0000256" key="1">
    <source>
        <dbReference type="SAM" id="MobiDB-lite"/>
    </source>
</evidence>
<feature type="region of interest" description="Disordered" evidence="1">
    <location>
        <begin position="1"/>
        <end position="27"/>
    </location>
</feature>
<dbReference type="EMBL" id="JACKTY010000031">
    <property type="protein sequence ID" value="MCV7228178.1"/>
    <property type="molecule type" value="Genomic_DNA"/>
</dbReference>
<protein>
    <submittedName>
        <fullName evidence="2">Uncharacterized protein</fullName>
    </submittedName>
</protein>
<dbReference type="Proteomes" id="UP001526201">
    <property type="component" value="Unassembled WGS sequence"/>
</dbReference>
<feature type="compositionally biased region" description="Basic and acidic residues" evidence="1">
    <location>
        <begin position="1"/>
        <end position="14"/>
    </location>
</feature>
<sequence length="53" mass="5682">MRVDKAVEQARADYDAAPSDSHAFPQSAPGQLAATAYLFGLDAPEVSKQMRDS</sequence>
<evidence type="ECO:0000313" key="2">
    <source>
        <dbReference type="EMBL" id="MCV7228178.1"/>
    </source>
</evidence>
<reference evidence="2 3" key="1">
    <citation type="journal article" date="2022" name="BMC Genomics">
        <title>Comparative genome analysis of mycobacteria focusing on tRNA and non-coding RNA.</title>
        <authorList>
            <person name="Behra P.R.K."/>
            <person name="Pettersson B.M.F."/>
            <person name="Ramesh M."/>
            <person name="Das S."/>
            <person name="Dasgupta S."/>
            <person name="Kirsebom L.A."/>
        </authorList>
    </citation>
    <scope>NUCLEOTIDE SEQUENCE [LARGE SCALE GENOMIC DNA]</scope>
    <source>
        <strain evidence="2 3">DSM 44078</strain>
    </source>
</reference>
<gene>
    <name evidence="2" type="ORF">H7J73_19380</name>
</gene>
<accession>A0ABT3CFB0</accession>
<keyword evidence="3" id="KW-1185">Reference proteome</keyword>
<name>A0ABT3CFB0_9MYCO</name>
<organism evidence="2 3">
    <name type="scientific">Mycolicibacterium komossense</name>
    <dbReference type="NCBI Taxonomy" id="1779"/>
    <lineage>
        <taxon>Bacteria</taxon>
        <taxon>Bacillati</taxon>
        <taxon>Actinomycetota</taxon>
        <taxon>Actinomycetes</taxon>
        <taxon>Mycobacteriales</taxon>
        <taxon>Mycobacteriaceae</taxon>
        <taxon>Mycolicibacterium</taxon>
    </lineage>
</organism>
<proteinExistence type="predicted"/>
<comment type="caution">
    <text evidence="2">The sequence shown here is derived from an EMBL/GenBank/DDBJ whole genome shotgun (WGS) entry which is preliminary data.</text>
</comment>
<dbReference type="RefSeq" id="WP_264069244.1">
    <property type="nucleotide sequence ID" value="NZ_JACKTY010000031.1"/>
</dbReference>